<dbReference type="KEGG" id="mng:MNEG_12760"/>
<protein>
    <submittedName>
        <fullName evidence="1">Uncharacterized protein</fullName>
    </submittedName>
</protein>
<dbReference type="RefSeq" id="XP_013894223.1">
    <property type="nucleotide sequence ID" value="XM_014038769.1"/>
</dbReference>
<dbReference type="OrthoDB" id="533294at2759"/>
<dbReference type="EMBL" id="KK103636">
    <property type="protein sequence ID" value="KIY95203.1"/>
    <property type="molecule type" value="Genomic_DNA"/>
</dbReference>
<reference evidence="1 2" key="1">
    <citation type="journal article" date="2013" name="BMC Genomics">
        <title>Reconstruction of the lipid metabolism for the microalga Monoraphidium neglectum from its genome sequence reveals characteristics suitable for biofuel production.</title>
        <authorList>
            <person name="Bogen C."/>
            <person name="Al-Dilaimi A."/>
            <person name="Albersmeier A."/>
            <person name="Wichmann J."/>
            <person name="Grundmann M."/>
            <person name="Rupp O."/>
            <person name="Lauersen K.J."/>
            <person name="Blifernez-Klassen O."/>
            <person name="Kalinowski J."/>
            <person name="Goesmann A."/>
            <person name="Mussgnug J.H."/>
            <person name="Kruse O."/>
        </authorList>
    </citation>
    <scope>NUCLEOTIDE SEQUENCE [LARGE SCALE GENOMIC DNA]</scope>
    <source>
        <strain evidence="1 2">SAG 48.87</strain>
    </source>
</reference>
<sequence>MGRSIFRHPASYLRLMAKYRGSLADSKANHVKMGVALHWNKVCGDCFDMPHVTSHQLYNSTYHQVWEARHDQIEKQFDIPMIRRVFQTADVLGISHYAPAPSTGLSAGVFAMPIDTTAYELAHWGVDLKGLITKGGKDFLFSEVGLGGGDPGDERPATSLAELATNPLNGIWAVYNVAQDPWRNHNFKAYRRQWFKSLMAFLYGGGGPRYKVDAAFIWSVGTFDVAAIHPISTSREGTYADWEVVKWMRWLSSKVPT</sequence>
<name>A0A0D2KHG3_9CHLO</name>
<dbReference type="Proteomes" id="UP000054498">
    <property type="component" value="Unassembled WGS sequence"/>
</dbReference>
<evidence type="ECO:0000313" key="2">
    <source>
        <dbReference type="Proteomes" id="UP000054498"/>
    </source>
</evidence>
<evidence type="ECO:0000313" key="1">
    <source>
        <dbReference type="EMBL" id="KIY95203.1"/>
    </source>
</evidence>
<proteinExistence type="predicted"/>
<organism evidence="1 2">
    <name type="scientific">Monoraphidium neglectum</name>
    <dbReference type="NCBI Taxonomy" id="145388"/>
    <lineage>
        <taxon>Eukaryota</taxon>
        <taxon>Viridiplantae</taxon>
        <taxon>Chlorophyta</taxon>
        <taxon>core chlorophytes</taxon>
        <taxon>Chlorophyceae</taxon>
        <taxon>CS clade</taxon>
        <taxon>Sphaeropleales</taxon>
        <taxon>Selenastraceae</taxon>
        <taxon>Monoraphidium</taxon>
    </lineage>
</organism>
<dbReference type="GeneID" id="25730155"/>
<accession>A0A0D2KHG3</accession>
<keyword evidence="2" id="KW-1185">Reference proteome</keyword>
<gene>
    <name evidence="1" type="ORF">MNEG_12760</name>
</gene>
<dbReference type="AlphaFoldDB" id="A0A0D2KHG3"/>